<organism evidence="1 2">
    <name type="scientific">Avena sativa</name>
    <name type="common">Oat</name>
    <dbReference type="NCBI Taxonomy" id="4498"/>
    <lineage>
        <taxon>Eukaryota</taxon>
        <taxon>Viridiplantae</taxon>
        <taxon>Streptophyta</taxon>
        <taxon>Embryophyta</taxon>
        <taxon>Tracheophyta</taxon>
        <taxon>Spermatophyta</taxon>
        <taxon>Magnoliopsida</taxon>
        <taxon>Liliopsida</taxon>
        <taxon>Poales</taxon>
        <taxon>Poaceae</taxon>
        <taxon>BOP clade</taxon>
        <taxon>Pooideae</taxon>
        <taxon>Poodae</taxon>
        <taxon>Poeae</taxon>
        <taxon>Poeae Chloroplast Group 1 (Aveneae type)</taxon>
        <taxon>Aveninae</taxon>
        <taxon>Avena</taxon>
    </lineage>
</organism>
<proteinExistence type="predicted"/>
<reference evidence="1" key="2">
    <citation type="submission" date="2025-09" db="UniProtKB">
        <authorList>
            <consortium name="EnsemblPlants"/>
        </authorList>
    </citation>
    <scope>IDENTIFICATION</scope>
</reference>
<dbReference type="Proteomes" id="UP001732700">
    <property type="component" value="Chromosome 1D"/>
</dbReference>
<name>A0ACD5U1P7_AVESA</name>
<dbReference type="EnsemblPlants" id="AVESA.00010b.r2.1DG0165250.1">
    <property type="protein sequence ID" value="AVESA.00010b.r2.1DG0165250.1.CDS"/>
    <property type="gene ID" value="AVESA.00010b.r2.1DG0165250"/>
</dbReference>
<protein>
    <submittedName>
        <fullName evidence="1">Uncharacterized protein</fullName>
    </submittedName>
</protein>
<evidence type="ECO:0000313" key="1">
    <source>
        <dbReference type="EnsemblPlants" id="AVESA.00010b.r2.1DG0165250.1.CDS"/>
    </source>
</evidence>
<reference evidence="1" key="1">
    <citation type="submission" date="2021-05" db="EMBL/GenBank/DDBJ databases">
        <authorList>
            <person name="Scholz U."/>
            <person name="Mascher M."/>
            <person name="Fiebig A."/>
        </authorList>
    </citation>
    <scope>NUCLEOTIDE SEQUENCE [LARGE SCALE GENOMIC DNA]</scope>
</reference>
<evidence type="ECO:0000313" key="2">
    <source>
        <dbReference type="Proteomes" id="UP001732700"/>
    </source>
</evidence>
<keyword evidence="2" id="KW-1185">Reference proteome</keyword>
<sequence>MADYFVLNTGARIPSLGLGTAKTEPGTIGEAVYAAVKAGYRQIDCAPAYRNEKEIGLALKKLFEDSVVKREDLFISSKLWSGNHAPEDVPEGIDTTLEDLQLDYLDLFLIHAPVRTEKGAIRTAANYIPLDVPATWGAMEKLYDSGKARAIGVSNFSCKRMEDLFAVARVTPAVNQIESHPGWQQTKLRELCQSKGVHISVSCKHHKCTDSFPSFLLEAATALLVSS</sequence>
<accession>A0ACD5U1P7</accession>